<dbReference type="Proteomes" id="UP000001542">
    <property type="component" value="Unassembled WGS sequence"/>
</dbReference>
<dbReference type="KEGG" id="tva:4742406"/>
<dbReference type="OrthoDB" id="6766775at2759"/>
<feature type="coiled-coil region" evidence="2">
    <location>
        <begin position="28"/>
        <end position="179"/>
    </location>
</feature>
<dbReference type="Pfam" id="PF21773">
    <property type="entry name" value="ODAD1_CC"/>
    <property type="match status" value="1"/>
</dbReference>
<evidence type="ECO:0000256" key="1">
    <source>
        <dbReference type="ARBA" id="ARBA00023054"/>
    </source>
</evidence>
<dbReference type="InterPro" id="IPR049258">
    <property type="entry name" value="ODAD1_CC"/>
</dbReference>
<dbReference type="VEuPathDB" id="TrichDB:TVAG_567400"/>
<dbReference type="InParanoid" id="A2GDJ7"/>
<protein>
    <recommendedName>
        <fullName evidence="4">ODAD1 central coiled coil region domain-containing protein</fullName>
    </recommendedName>
</protein>
<accession>A2GDJ7</accession>
<proteinExistence type="predicted"/>
<dbReference type="VEuPathDB" id="TrichDB:TVAGG3_0326930"/>
<keyword evidence="6" id="KW-1185">Reference proteome</keyword>
<dbReference type="VEuPathDB" id="TrichDB:TVAGG3_0922180"/>
<feature type="region of interest" description="Disordered" evidence="3">
    <location>
        <begin position="486"/>
        <end position="512"/>
    </location>
</feature>
<feature type="domain" description="ODAD1 central coiled coil region" evidence="4">
    <location>
        <begin position="128"/>
        <end position="394"/>
    </location>
</feature>
<dbReference type="AlphaFoldDB" id="A2GDJ7"/>
<reference evidence="5" key="1">
    <citation type="submission" date="2006-10" db="EMBL/GenBank/DDBJ databases">
        <authorList>
            <person name="Amadeo P."/>
            <person name="Zhao Q."/>
            <person name="Wortman J."/>
            <person name="Fraser-Liggett C."/>
            <person name="Carlton J."/>
        </authorList>
    </citation>
    <scope>NUCLEOTIDE SEQUENCE</scope>
    <source>
        <strain evidence="5">G3</strain>
    </source>
</reference>
<evidence type="ECO:0000313" key="5">
    <source>
        <dbReference type="EMBL" id="EAX84771.1"/>
    </source>
</evidence>
<evidence type="ECO:0000259" key="4">
    <source>
        <dbReference type="Pfam" id="PF21773"/>
    </source>
</evidence>
<organism evidence="5 6">
    <name type="scientific">Trichomonas vaginalis (strain ATCC PRA-98 / G3)</name>
    <dbReference type="NCBI Taxonomy" id="412133"/>
    <lineage>
        <taxon>Eukaryota</taxon>
        <taxon>Metamonada</taxon>
        <taxon>Parabasalia</taxon>
        <taxon>Trichomonadida</taxon>
        <taxon>Trichomonadidae</taxon>
        <taxon>Trichomonas</taxon>
    </lineage>
</organism>
<evidence type="ECO:0000313" key="6">
    <source>
        <dbReference type="Proteomes" id="UP000001542"/>
    </source>
</evidence>
<dbReference type="EMBL" id="DS115211">
    <property type="protein sequence ID" value="EAX84771.1"/>
    <property type="molecule type" value="Genomic_DNA"/>
</dbReference>
<dbReference type="OMA" id="NQYRIMK"/>
<dbReference type="PANTHER" id="PTHR21694:SF18">
    <property type="entry name" value="COILED-COIL DOMAIN-CONTAINING PROTEIN 63"/>
    <property type="match status" value="1"/>
</dbReference>
<dbReference type="InterPro" id="IPR051876">
    <property type="entry name" value="ODA-DC/CCD"/>
</dbReference>
<dbReference type="STRING" id="5722.A2GDJ7"/>
<feature type="region of interest" description="Disordered" evidence="3">
    <location>
        <begin position="435"/>
        <end position="456"/>
    </location>
</feature>
<keyword evidence="1 2" id="KW-0175">Coiled coil</keyword>
<sequence>MENPAEVQELRNKLRMMKFPQDEILNTVRKQQRAIHKQKQANETIRAENQELQAQIDAYDQAVAAHDSNEDLNQLKNTEKSLSNKLSVLSADYAAEDQKRRELEDRVSKARSAVGGMYAQSREIEEAQAKIRTMENRLDKSLVRYNNNLTQLADKRNQIDELRKDRTTFRQVIEKSKAECAALAATIEDQIRTSNDSYSQRDNLKMCIAELKNNEAAEIQHFESDMDRLTQTIEGQRIASNRPHEQLQSVPTIISQSGTSEAQDEITKQTEEYQAQISKTLELLNMKSTEELFQEAENLERENFSLFNFVVEHGATRTRLTDEISALEMQHDVILSNSQSNDESQARELEEITNDIEDTKAQLDDLAKQKQESEDAFKVNYQKIDELYQLLGCSWEKSPDEKTNVTSANVMFALTNIETAIIEIMDKVSAKAKSAFDVQPESRSQAGLDSYKPEKEKKHVLERIDDNALKTLESCSEPLSLDDVRKLIKEPSNTTTNNNTITSETQPSQQQQ</sequence>
<evidence type="ECO:0000256" key="2">
    <source>
        <dbReference type="SAM" id="Coils"/>
    </source>
</evidence>
<dbReference type="SMR" id="A2GDJ7"/>
<feature type="coiled-coil region" evidence="2">
    <location>
        <begin position="342"/>
        <end position="376"/>
    </location>
</feature>
<dbReference type="RefSeq" id="XP_001297701.1">
    <property type="nucleotide sequence ID" value="XM_001297700.1"/>
</dbReference>
<evidence type="ECO:0000256" key="3">
    <source>
        <dbReference type="SAM" id="MobiDB-lite"/>
    </source>
</evidence>
<gene>
    <name evidence="5" type="ORF">TVAG_567400</name>
</gene>
<name>A2GDJ7_TRIV3</name>
<dbReference type="PANTHER" id="PTHR21694">
    <property type="entry name" value="COILED-COIL DOMAIN-CONTAINING PROTEIN 63"/>
    <property type="match status" value="1"/>
</dbReference>
<feature type="compositionally biased region" description="Polar residues" evidence="3">
    <location>
        <begin position="501"/>
        <end position="512"/>
    </location>
</feature>
<reference evidence="5" key="2">
    <citation type="journal article" date="2007" name="Science">
        <title>Draft genome sequence of the sexually transmitted pathogen Trichomonas vaginalis.</title>
        <authorList>
            <person name="Carlton J.M."/>
            <person name="Hirt R.P."/>
            <person name="Silva J.C."/>
            <person name="Delcher A.L."/>
            <person name="Schatz M."/>
            <person name="Zhao Q."/>
            <person name="Wortman J.R."/>
            <person name="Bidwell S.L."/>
            <person name="Alsmark U.C.M."/>
            <person name="Besteiro S."/>
            <person name="Sicheritz-Ponten T."/>
            <person name="Noel C.J."/>
            <person name="Dacks J.B."/>
            <person name="Foster P.G."/>
            <person name="Simillion C."/>
            <person name="Van de Peer Y."/>
            <person name="Miranda-Saavedra D."/>
            <person name="Barton G.J."/>
            <person name="Westrop G.D."/>
            <person name="Mueller S."/>
            <person name="Dessi D."/>
            <person name="Fiori P.L."/>
            <person name="Ren Q."/>
            <person name="Paulsen I."/>
            <person name="Zhang H."/>
            <person name="Bastida-Corcuera F.D."/>
            <person name="Simoes-Barbosa A."/>
            <person name="Brown M.T."/>
            <person name="Hayes R.D."/>
            <person name="Mukherjee M."/>
            <person name="Okumura C.Y."/>
            <person name="Schneider R."/>
            <person name="Smith A.J."/>
            <person name="Vanacova S."/>
            <person name="Villalvazo M."/>
            <person name="Haas B.J."/>
            <person name="Pertea M."/>
            <person name="Feldblyum T.V."/>
            <person name="Utterback T.R."/>
            <person name="Shu C.L."/>
            <person name="Osoegawa K."/>
            <person name="de Jong P.J."/>
            <person name="Hrdy I."/>
            <person name="Horvathova L."/>
            <person name="Zubacova Z."/>
            <person name="Dolezal P."/>
            <person name="Malik S.B."/>
            <person name="Logsdon J.M. Jr."/>
            <person name="Henze K."/>
            <person name="Gupta A."/>
            <person name="Wang C.C."/>
            <person name="Dunne R.L."/>
            <person name="Upcroft J.A."/>
            <person name="Upcroft P."/>
            <person name="White O."/>
            <person name="Salzberg S.L."/>
            <person name="Tang P."/>
            <person name="Chiu C.-H."/>
            <person name="Lee Y.-S."/>
            <person name="Embley T.M."/>
            <person name="Coombs G.H."/>
            <person name="Mottram J.C."/>
            <person name="Tachezy J."/>
            <person name="Fraser-Liggett C.M."/>
            <person name="Johnson P.J."/>
        </authorList>
    </citation>
    <scope>NUCLEOTIDE SEQUENCE [LARGE SCALE GENOMIC DNA]</scope>
    <source>
        <strain evidence="5">G3</strain>
    </source>
</reference>